<reference evidence="1" key="1">
    <citation type="submission" date="2021-01" db="EMBL/GenBank/DDBJ databases">
        <authorList>
            <consortium name="Genoscope - CEA"/>
            <person name="William W."/>
        </authorList>
    </citation>
    <scope>NUCLEOTIDE SEQUENCE</scope>
</reference>
<comment type="caution">
    <text evidence="1">The sequence shown here is derived from an EMBL/GenBank/DDBJ whole genome shotgun (WGS) entry which is preliminary data.</text>
</comment>
<sequence length="42" mass="5121">MVKKVFLKKWQHVIEKLLKVSVSLILRETFRLKSHLPRQSLY</sequence>
<proteinExistence type="predicted"/>
<dbReference type="Proteomes" id="UP000692954">
    <property type="component" value="Unassembled WGS sequence"/>
</dbReference>
<dbReference type="EMBL" id="CAJJDN010000224">
    <property type="protein sequence ID" value="CAD8129454.1"/>
    <property type="molecule type" value="Genomic_DNA"/>
</dbReference>
<dbReference type="AlphaFoldDB" id="A0A8S1RST3"/>
<evidence type="ECO:0000313" key="1">
    <source>
        <dbReference type="EMBL" id="CAD8129454.1"/>
    </source>
</evidence>
<keyword evidence="2" id="KW-1185">Reference proteome</keyword>
<accession>A0A8S1RST3</accession>
<evidence type="ECO:0000313" key="2">
    <source>
        <dbReference type="Proteomes" id="UP000692954"/>
    </source>
</evidence>
<protein>
    <submittedName>
        <fullName evidence="1">Uncharacterized protein</fullName>
    </submittedName>
</protein>
<name>A0A8S1RST3_9CILI</name>
<gene>
    <name evidence="1" type="ORF">PSON_ATCC_30995.1.T2240005</name>
</gene>
<organism evidence="1 2">
    <name type="scientific">Paramecium sonneborni</name>
    <dbReference type="NCBI Taxonomy" id="65129"/>
    <lineage>
        <taxon>Eukaryota</taxon>
        <taxon>Sar</taxon>
        <taxon>Alveolata</taxon>
        <taxon>Ciliophora</taxon>
        <taxon>Intramacronucleata</taxon>
        <taxon>Oligohymenophorea</taxon>
        <taxon>Peniculida</taxon>
        <taxon>Parameciidae</taxon>
        <taxon>Paramecium</taxon>
    </lineage>
</organism>